<dbReference type="RefSeq" id="WP_098482257.1">
    <property type="nucleotide sequence ID" value="NZ_PDJI01000004.1"/>
</dbReference>
<dbReference type="InterPro" id="IPR023346">
    <property type="entry name" value="Lysozyme-like_dom_sf"/>
</dbReference>
<evidence type="ECO:0000256" key="2">
    <source>
        <dbReference type="SAM" id="SignalP"/>
    </source>
</evidence>
<dbReference type="CDD" id="cd00254">
    <property type="entry name" value="LT-like"/>
    <property type="match status" value="1"/>
</dbReference>
<sequence>MSKVENASRTTARTHAGRAGIGLALAATTAVGVAVPAATAQAAPVPTGAGVHGATVGATALAPQARTSTPTMTYRVQSGDTVSHIAARTGSSVSAIVRANNLDSRALIRVGQMLKIPSAAAPSARPAVSVASTAGATVTHTVAAGETVSELAKRYGTTVSAVVRANGLSSPDRIYVGQRLTFSGVAALPSSSAPGATAVPTAPAPAPVAVATRSHTVRAGETVSGLAKKYGTTVSAIIGANNLRASGLIYVGQKLVLPGSAASSPAAPAPAAPTSPAPAGASSGTYTVRSGDTVSGLAKKWGTTVSAVIDANRLSASGLIYVGQKLQVPSTAAATPSTTPTSTPLVPSTFLGRTYPEATVASANANKATLLATGVPSRAHMQALVAQVAAQMGVDPALAQAHAYQESGFNHASVSPANAIGTMQVIPSSGEWASDLVGRKLNLLDPYDNVVAGVAIIRQLQRTAPDLETGIAGYYQGAGSVKRNGMFSDTKMYVANVKAHMNRF</sequence>
<reference evidence="4 5" key="1">
    <citation type="submission" date="2017-10" db="EMBL/GenBank/DDBJ databases">
        <title>Sequencing the genomes of 1000 actinobacteria strains.</title>
        <authorList>
            <person name="Klenk H.-P."/>
        </authorList>
    </citation>
    <scope>NUCLEOTIDE SEQUENCE [LARGE SCALE GENOMIC DNA]</scope>
    <source>
        <strain evidence="4 5">DSM 21838</strain>
    </source>
</reference>
<dbReference type="InterPro" id="IPR018392">
    <property type="entry name" value="LysM"/>
</dbReference>
<feature type="domain" description="LysM" evidence="3">
    <location>
        <begin position="213"/>
        <end position="257"/>
    </location>
</feature>
<dbReference type="EMBL" id="PDJI01000004">
    <property type="protein sequence ID" value="PFG37882.1"/>
    <property type="molecule type" value="Genomic_DNA"/>
</dbReference>
<evidence type="ECO:0000313" key="5">
    <source>
        <dbReference type="Proteomes" id="UP000222106"/>
    </source>
</evidence>
<dbReference type="OrthoDB" id="5244690at2"/>
<dbReference type="InterPro" id="IPR008258">
    <property type="entry name" value="Transglycosylase_SLT_dom_1"/>
</dbReference>
<feature type="compositionally biased region" description="Pro residues" evidence="1">
    <location>
        <begin position="267"/>
        <end position="276"/>
    </location>
</feature>
<feature type="signal peptide" evidence="2">
    <location>
        <begin position="1"/>
        <end position="42"/>
    </location>
</feature>
<keyword evidence="5" id="KW-1185">Reference proteome</keyword>
<dbReference type="Pfam" id="PF01476">
    <property type="entry name" value="LysM"/>
    <property type="match status" value="4"/>
</dbReference>
<feature type="region of interest" description="Disordered" evidence="1">
    <location>
        <begin position="262"/>
        <end position="285"/>
    </location>
</feature>
<dbReference type="SUPFAM" id="SSF54106">
    <property type="entry name" value="LysM domain"/>
    <property type="match status" value="4"/>
</dbReference>
<feature type="domain" description="LysM" evidence="3">
    <location>
        <begin position="72"/>
        <end position="116"/>
    </location>
</feature>
<comment type="caution">
    <text evidence="4">The sequence shown here is derived from an EMBL/GenBank/DDBJ whole genome shotgun (WGS) entry which is preliminary data.</text>
</comment>
<dbReference type="CDD" id="cd00118">
    <property type="entry name" value="LysM"/>
    <property type="match status" value="4"/>
</dbReference>
<dbReference type="AlphaFoldDB" id="A0A2A9EI07"/>
<keyword evidence="2" id="KW-0732">Signal</keyword>
<dbReference type="PANTHER" id="PTHR33734:SF22">
    <property type="entry name" value="MEMBRANE-BOUND LYTIC MUREIN TRANSGLYCOSYLASE D"/>
    <property type="match status" value="1"/>
</dbReference>
<dbReference type="InterPro" id="IPR036779">
    <property type="entry name" value="LysM_dom_sf"/>
</dbReference>
<dbReference type="Pfam" id="PF01464">
    <property type="entry name" value="SLT"/>
    <property type="match status" value="1"/>
</dbReference>
<evidence type="ECO:0000256" key="1">
    <source>
        <dbReference type="SAM" id="MobiDB-lite"/>
    </source>
</evidence>
<dbReference type="Proteomes" id="UP000222106">
    <property type="component" value="Unassembled WGS sequence"/>
</dbReference>
<feature type="domain" description="LysM" evidence="3">
    <location>
        <begin position="284"/>
        <end position="328"/>
    </location>
</feature>
<dbReference type="SMART" id="SM00257">
    <property type="entry name" value="LysM"/>
    <property type="match status" value="4"/>
</dbReference>
<evidence type="ECO:0000313" key="4">
    <source>
        <dbReference type="EMBL" id="PFG37882.1"/>
    </source>
</evidence>
<proteinExistence type="predicted"/>
<dbReference type="PANTHER" id="PTHR33734">
    <property type="entry name" value="LYSM DOMAIN-CONTAINING GPI-ANCHORED PROTEIN 2"/>
    <property type="match status" value="1"/>
</dbReference>
<dbReference type="Gene3D" id="1.10.530.10">
    <property type="match status" value="1"/>
</dbReference>
<dbReference type="Gene3D" id="3.10.350.10">
    <property type="entry name" value="LysM domain"/>
    <property type="match status" value="4"/>
</dbReference>
<evidence type="ECO:0000259" key="3">
    <source>
        <dbReference type="PROSITE" id="PS51782"/>
    </source>
</evidence>
<feature type="chain" id="PRO_5012631546" evidence="2">
    <location>
        <begin position="43"/>
        <end position="504"/>
    </location>
</feature>
<organism evidence="4 5">
    <name type="scientific">Georgenia soli</name>
    <dbReference type="NCBI Taxonomy" id="638953"/>
    <lineage>
        <taxon>Bacteria</taxon>
        <taxon>Bacillati</taxon>
        <taxon>Actinomycetota</taxon>
        <taxon>Actinomycetes</taxon>
        <taxon>Micrococcales</taxon>
        <taxon>Bogoriellaceae</taxon>
        <taxon>Georgenia</taxon>
    </lineage>
</organism>
<feature type="domain" description="LysM" evidence="3">
    <location>
        <begin position="138"/>
        <end position="182"/>
    </location>
</feature>
<dbReference type="PROSITE" id="PS51782">
    <property type="entry name" value="LYSM"/>
    <property type="match status" value="4"/>
</dbReference>
<gene>
    <name evidence="4" type="ORF">ATJ97_0346</name>
</gene>
<protein>
    <submittedName>
        <fullName evidence="4">LysM repeat protein</fullName>
    </submittedName>
</protein>
<name>A0A2A9EI07_9MICO</name>
<dbReference type="SUPFAM" id="SSF53955">
    <property type="entry name" value="Lysozyme-like"/>
    <property type="match status" value="1"/>
</dbReference>
<accession>A0A2A9EI07</accession>